<feature type="compositionally biased region" description="Low complexity" evidence="1">
    <location>
        <begin position="188"/>
        <end position="226"/>
    </location>
</feature>
<keyword evidence="5" id="KW-1185">Reference proteome</keyword>
<keyword evidence="2" id="KW-0812">Transmembrane</keyword>
<feature type="compositionally biased region" description="Low complexity" evidence="1">
    <location>
        <begin position="319"/>
        <end position="332"/>
    </location>
</feature>
<keyword evidence="2" id="KW-1133">Transmembrane helix</keyword>
<evidence type="ECO:0000256" key="2">
    <source>
        <dbReference type="SAM" id="Phobius"/>
    </source>
</evidence>
<evidence type="ECO:0000313" key="5">
    <source>
        <dbReference type="Proteomes" id="UP000789595"/>
    </source>
</evidence>
<evidence type="ECO:0000256" key="1">
    <source>
        <dbReference type="SAM" id="MobiDB-lite"/>
    </source>
</evidence>
<dbReference type="AlphaFoldDB" id="A0A8J2X571"/>
<evidence type="ECO:0000313" key="4">
    <source>
        <dbReference type="EMBL" id="CAH0380161.1"/>
    </source>
</evidence>
<protein>
    <submittedName>
        <fullName evidence="4">Uncharacterized protein</fullName>
    </submittedName>
</protein>
<organism evidence="4 5">
    <name type="scientific">Pelagomonas calceolata</name>
    <dbReference type="NCBI Taxonomy" id="35677"/>
    <lineage>
        <taxon>Eukaryota</taxon>
        <taxon>Sar</taxon>
        <taxon>Stramenopiles</taxon>
        <taxon>Ochrophyta</taxon>
        <taxon>Pelagophyceae</taxon>
        <taxon>Pelagomonadales</taxon>
        <taxon>Pelagomonadaceae</taxon>
        <taxon>Pelagomonas</taxon>
    </lineage>
</organism>
<feature type="transmembrane region" description="Helical" evidence="2">
    <location>
        <begin position="278"/>
        <end position="301"/>
    </location>
</feature>
<dbReference type="PRINTS" id="PR01217">
    <property type="entry name" value="PRICHEXTENSN"/>
</dbReference>
<feature type="compositionally biased region" description="Basic and acidic residues" evidence="1">
    <location>
        <begin position="336"/>
        <end position="357"/>
    </location>
</feature>
<sequence>MKMNAWLLLALVAAADSALVVVVDGIPADQLTKRVVQHAVDDVIAIVEAPEQVIDVQFFPVPGYPSSVRIESTVRMGDPWRTCGEVGFRNAQDCHDGVDLPYDAPPSLVASMEKAIENGKFVDRLLYWAQEFDAGSVWENVTVVPPPDSLNPVFPPNSTYVFNTSWRFATPAPTATAAPTATFAPTATAMPTATPAPTTQPTTNAPTYSSAPTSTPAPTQTHAPTITPGPTPGPTLKPTVPPRTPKPIPAPTPTPTVEVRPRGSKKKKKSRGLASGEIAGIIIACIAGGCCIIAICLALCAHQNREGKHDKQAKPWEPSTPASHAGPAPHSPDLASTKEGDDVPEAIRKLEANDNAV</sequence>
<proteinExistence type="predicted"/>
<dbReference type="Proteomes" id="UP000789595">
    <property type="component" value="Unassembled WGS sequence"/>
</dbReference>
<name>A0A8J2X571_9STRA</name>
<feature type="compositionally biased region" description="Pro residues" evidence="1">
    <location>
        <begin position="227"/>
        <end position="254"/>
    </location>
</feature>
<dbReference type="EMBL" id="CAKKNE010000006">
    <property type="protein sequence ID" value="CAH0380161.1"/>
    <property type="molecule type" value="Genomic_DNA"/>
</dbReference>
<feature type="chain" id="PRO_5035321760" evidence="3">
    <location>
        <begin position="26"/>
        <end position="357"/>
    </location>
</feature>
<feature type="compositionally biased region" description="Basic residues" evidence="1">
    <location>
        <begin position="262"/>
        <end position="271"/>
    </location>
</feature>
<reference evidence="4" key="1">
    <citation type="submission" date="2021-11" db="EMBL/GenBank/DDBJ databases">
        <authorList>
            <consortium name="Genoscope - CEA"/>
            <person name="William W."/>
        </authorList>
    </citation>
    <scope>NUCLEOTIDE SEQUENCE</scope>
</reference>
<keyword evidence="2" id="KW-0472">Membrane</keyword>
<feature type="region of interest" description="Disordered" evidence="1">
    <location>
        <begin position="310"/>
        <end position="357"/>
    </location>
</feature>
<feature type="region of interest" description="Disordered" evidence="1">
    <location>
        <begin position="188"/>
        <end position="273"/>
    </location>
</feature>
<comment type="caution">
    <text evidence="4">The sequence shown here is derived from an EMBL/GenBank/DDBJ whole genome shotgun (WGS) entry which is preliminary data.</text>
</comment>
<evidence type="ECO:0000256" key="3">
    <source>
        <dbReference type="SAM" id="SignalP"/>
    </source>
</evidence>
<keyword evidence="3" id="KW-0732">Signal</keyword>
<accession>A0A8J2X571</accession>
<feature type="signal peptide" evidence="3">
    <location>
        <begin position="1"/>
        <end position="25"/>
    </location>
</feature>
<gene>
    <name evidence="4" type="ORF">PECAL_6P18020</name>
</gene>